<sequence>MKILITGGSGFIGSALIRYFIDNTQHHIINVDKITYASQIDGLCEYQAHEHYTFYQFDICNAEVLSQVLTQHTPDVIFHLAAESHVDRSISGAMPFIDTNIVGTFTLLESAKAYWSALPESKQADFRFIHVSTDEVYGDLPFDNEENKPSKFTESSPYLPNSPYSASKAASDHLVRAWHRTYGFPAMITHCSNNYGSHQHNEKLIPRVIACALAGKLLPVYGEGKQVRDWLHVDDHISALIAVMEKGLLGEVYNIGGDCEMSNLSLVKQLCRTLNELTQSQTDYQEKIEFVADRLGHDRRYAIENHKICSELGWSPKTDFTSGLYNTVKWYLDNPQWLKIDGDEIMKPLFSGSSLKKS</sequence>
<dbReference type="Pfam" id="PF16363">
    <property type="entry name" value="GDP_Man_Dehyd"/>
    <property type="match status" value="1"/>
</dbReference>
<name>A0A3A6T2L9_9GAMM</name>
<dbReference type="InterPro" id="IPR016040">
    <property type="entry name" value="NAD(P)-bd_dom"/>
</dbReference>
<dbReference type="RefSeq" id="WP_121855278.1">
    <property type="nucleotide sequence ID" value="NZ_CP037952.1"/>
</dbReference>
<dbReference type="InterPro" id="IPR020904">
    <property type="entry name" value="Sc_DH/Rdtase_CS"/>
</dbReference>
<keyword evidence="5" id="KW-0520">NAD</keyword>
<dbReference type="Gene3D" id="3.90.25.10">
    <property type="entry name" value="UDP-galactose 4-epimerase, domain 1"/>
    <property type="match status" value="1"/>
</dbReference>
<organism evidence="9 10">
    <name type="scientific">Parashewanella spongiae</name>
    <dbReference type="NCBI Taxonomy" id="342950"/>
    <lineage>
        <taxon>Bacteria</taxon>
        <taxon>Pseudomonadati</taxon>
        <taxon>Pseudomonadota</taxon>
        <taxon>Gammaproteobacteria</taxon>
        <taxon>Alteromonadales</taxon>
        <taxon>Shewanellaceae</taxon>
        <taxon>Parashewanella</taxon>
    </lineage>
</organism>
<keyword evidence="10" id="KW-1185">Reference proteome</keyword>
<gene>
    <name evidence="9" type="primary">rfbB</name>
    <name evidence="9" type="ORF">D5R81_19780</name>
</gene>
<evidence type="ECO:0000256" key="5">
    <source>
        <dbReference type="ARBA" id="ARBA00023027"/>
    </source>
</evidence>
<dbReference type="EC" id="4.2.1.46" evidence="4 7"/>
<evidence type="ECO:0000256" key="3">
    <source>
        <dbReference type="ARBA" id="ARBA00008178"/>
    </source>
</evidence>
<dbReference type="GO" id="GO:0009225">
    <property type="term" value="P:nucleotide-sugar metabolic process"/>
    <property type="evidence" value="ECO:0007669"/>
    <property type="project" value="InterPro"/>
</dbReference>
<evidence type="ECO:0000256" key="4">
    <source>
        <dbReference type="ARBA" id="ARBA00011990"/>
    </source>
</evidence>
<dbReference type="AlphaFoldDB" id="A0A3A6T2L9"/>
<comment type="catalytic activity">
    <reaction evidence="1 7">
        <text>dTDP-alpha-D-glucose = dTDP-4-dehydro-6-deoxy-alpha-D-glucose + H2O</text>
        <dbReference type="Rhea" id="RHEA:17221"/>
        <dbReference type="ChEBI" id="CHEBI:15377"/>
        <dbReference type="ChEBI" id="CHEBI:57477"/>
        <dbReference type="ChEBI" id="CHEBI:57649"/>
        <dbReference type="EC" id="4.2.1.46"/>
    </reaction>
</comment>
<accession>A0A3A6T2L9</accession>
<dbReference type="NCBIfam" id="TIGR01181">
    <property type="entry name" value="dTDP_gluc_dehyt"/>
    <property type="match status" value="1"/>
</dbReference>
<evidence type="ECO:0000256" key="1">
    <source>
        <dbReference type="ARBA" id="ARBA00001539"/>
    </source>
</evidence>
<dbReference type="PROSITE" id="PS00061">
    <property type="entry name" value="ADH_SHORT"/>
    <property type="match status" value="1"/>
</dbReference>
<dbReference type="Gene3D" id="3.40.50.720">
    <property type="entry name" value="NAD(P)-binding Rossmann-like Domain"/>
    <property type="match status" value="1"/>
</dbReference>
<evidence type="ECO:0000313" key="9">
    <source>
        <dbReference type="EMBL" id="RJY01834.1"/>
    </source>
</evidence>
<dbReference type="GO" id="GO:0008460">
    <property type="term" value="F:dTDP-glucose 4,6-dehydratase activity"/>
    <property type="evidence" value="ECO:0007669"/>
    <property type="project" value="UniProtKB-EC"/>
</dbReference>
<reference evidence="9 10" key="1">
    <citation type="submission" date="2018-09" db="EMBL/GenBank/DDBJ databases">
        <title>Phylogeny of the Shewanellaceae, and recommendation for two new genera, Pseudoshewanella and Parashewanella.</title>
        <authorList>
            <person name="Wang G."/>
        </authorList>
    </citation>
    <scope>NUCLEOTIDE SEQUENCE [LARGE SCALE GENOMIC DNA]</scope>
    <source>
        <strain evidence="9 10">KCTC 22492</strain>
    </source>
</reference>
<dbReference type="CDD" id="cd05246">
    <property type="entry name" value="dTDP_GD_SDR_e"/>
    <property type="match status" value="1"/>
</dbReference>
<evidence type="ECO:0000256" key="2">
    <source>
        <dbReference type="ARBA" id="ARBA00001911"/>
    </source>
</evidence>
<dbReference type="SUPFAM" id="SSF51735">
    <property type="entry name" value="NAD(P)-binding Rossmann-fold domains"/>
    <property type="match status" value="1"/>
</dbReference>
<dbReference type="PANTHER" id="PTHR43000">
    <property type="entry name" value="DTDP-D-GLUCOSE 4,6-DEHYDRATASE-RELATED"/>
    <property type="match status" value="1"/>
</dbReference>
<proteinExistence type="inferred from homology"/>
<dbReference type="InterPro" id="IPR005888">
    <property type="entry name" value="dTDP_Gluc_deHydtase"/>
</dbReference>
<comment type="caution">
    <text evidence="9">The sequence shown here is derived from an EMBL/GenBank/DDBJ whole genome shotgun (WGS) entry which is preliminary data.</text>
</comment>
<keyword evidence="6 7" id="KW-0456">Lyase</keyword>
<feature type="domain" description="NAD(P)-binding" evidence="8">
    <location>
        <begin position="4"/>
        <end position="325"/>
    </location>
</feature>
<evidence type="ECO:0000259" key="8">
    <source>
        <dbReference type="Pfam" id="PF16363"/>
    </source>
</evidence>
<evidence type="ECO:0000313" key="10">
    <source>
        <dbReference type="Proteomes" id="UP000273022"/>
    </source>
</evidence>
<dbReference type="OrthoDB" id="9803010at2"/>
<dbReference type="Proteomes" id="UP000273022">
    <property type="component" value="Unassembled WGS sequence"/>
</dbReference>
<evidence type="ECO:0000256" key="6">
    <source>
        <dbReference type="ARBA" id="ARBA00023239"/>
    </source>
</evidence>
<protein>
    <recommendedName>
        <fullName evidence="4 7">dTDP-glucose 4,6-dehydratase</fullName>
        <ecNumber evidence="4 7">4.2.1.46</ecNumber>
    </recommendedName>
</protein>
<evidence type="ECO:0000256" key="7">
    <source>
        <dbReference type="RuleBase" id="RU004473"/>
    </source>
</evidence>
<comment type="similarity">
    <text evidence="3 7">Belongs to the NAD(P)-dependent epimerase/dehydratase family. dTDP-glucose dehydratase subfamily.</text>
</comment>
<comment type="cofactor">
    <cofactor evidence="2 7">
        <name>NAD(+)</name>
        <dbReference type="ChEBI" id="CHEBI:57540"/>
    </cofactor>
</comment>
<dbReference type="InterPro" id="IPR036291">
    <property type="entry name" value="NAD(P)-bd_dom_sf"/>
</dbReference>
<dbReference type="EMBL" id="QYYH01000250">
    <property type="protein sequence ID" value="RJY01834.1"/>
    <property type="molecule type" value="Genomic_DNA"/>
</dbReference>